<reference evidence="2 3" key="1">
    <citation type="journal article" date="2019" name="Commun. Biol.">
        <title>The bagworm genome reveals a unique fibroin gene that provides high tensile strength.</title>
        <authorList>
            <person name="Kono N."/>
            <person name="Nakamura H."/>
            <person name="Ohtoshi R."/>
            <person name="Tomita M."/>
            <person name="Numata K."/>
            <person name="Arakawa K."/>
        </authorList>
    </citation>
    <scope>NUCLEOTIDE SEQUENCE [LARGE SCALE GENOMIC DNA]</scope>
</reference>
<comment type="caution">
    <text evidence="2">The sequence shown here is derived from an EMBL/GenBank/DDBJ whole genome shotgun (WGS) entry which is preliminary data.</text>
</comment>
<feature type="region of interest" description="Disordered" evidence="1">
    <location>
        <begin position="1"/>
        <end position="52"/>
    </location>
</feature>
<dbReference type="OrthoDB" id="7488849at2759"/>
<evidence type="ECO:0000313" key="2">
    <source>
        <dbReference type="EMBL" id="GBP50678.1"/>
    </source>
</evidence>
<evidence type="ECO:0000313" key="3">
    <source>
        <dbReference type="Proteomes" id="UP000299102"/>
    </source>
</evidence>
<proteinExistence type="predicted"/>
<feature type="compositionally biased region" description="Basic residues" evidence="1">
    <location>
        <begin position="1"/>
        <end position="14"/>
    </location>
</feature>
<keyword evidence="3" id="KW-1185">Reference proteome</keyword>
<sequence>MCRTGSKRQVRPRRQATGGAGAVPAEGASGLRRSPSTLSTASTSSYRPRSSPAGLYSYTGGMTLVVSAVKVADGIITLLSDFPHTFQSPLNKQDTQHALLPVDSQVVKCQVQVRDRTRLCNANDCWLHVALGNVELEGEDDHRHLLRL</sequence>
<accession>A0A4C1WH21</accession>
<evidence type="ECO:0000256" key="1">
    <source>
        <dbReference type="SAM" id="MobiDB-lite"/>
    </source>
</evidence>
<feature type="compositionally biased region" description="Low complexity" evidence="1">
    <location>
        <begin position="34"/>
        <end position="45"/>
    </location>
</feature>
<organism evidence="2 3">
    <name type="scientific">Eumeta variegata</name>
    <name type="common">Bagworm moth</name>
    <name type="synonym">Eumeta japonica</name>
    <dbReference type="NCBI Taxonomy" id="151549"/>
    <lineage>
        <taxon>Eukaryota</taxon>
        <taxon>Metazoa</taxon>
        <taxon>Ecdysozoa</taxon>
        <taxon>Arthropoda</taxon>
        <taxon>Hexapoda</taxon>
        <taxon>Insecta</taxon>
        <taxon>Pterygota</taxon>
        <taxon>Neoptera</taxon>
        <taxon>Endopterygota</taxon>
        <taxon>Lepidoptera</taxon>
        <taxon>Glossata</taxon>
        <taxon>Ditrysia</taxon>
        <taxon>Tineoidea</taxon>
        <taxon>Psychidae</taxon>
        <taxon>Oiketicinae</taxon>
        <taxon>Eumeta</taxon>
    </lineage>
</organism>
<protein>
    <submittedName>
        <fullName evidence="2">Uncharacterized protein</fullName>
    </submittedName>
</protein>
<gene>
    <name evidence="2" type="ORF">EVAR_34186_1</name>
</gene>
<dbReference type="Proteomes" id="UP000299102">
    <property type="component" value="Unassembled WGS sequence"/>
</dbReference>
<dbReference type="EMBL" id="BGZK01000570">
    <property type="protein sequence ID" value="GBP50678.1"/>
    <property type="molecule type" value="Genomic_DNA"/>
</dbReference>
<name>A0A4C1WH21_EUMVA</name>
<dbReference type="AlphaFoldDB" id="A0A4C1WH21"/>